<gene>
    <name evidence="2" type="ORF">BD626DRAFT_161622</name>
</gene>
<dbReference type="AlphaFoldDB" id="A0A550CPA6"/>
<evidence type="ECO:0000256" key="1">
    <source>
        <dbReference type="SAM" id="MobiDB-lite"/>
    </source>
</evidence>
<proteinExistence type="predicted"/>
<protein>
    <submittedName>
        <fullName evidence="2">Uncharacterized protein</fullName>
    </submittedName>
</protein>
<keyword evidence="3" id="KW-1185">Reference proteome</keyword>
<name>A0A550CPA6_9AGAR</name>
<organism evidence="2 3">
    <name type="scientific">Schizophyllum amplum</name>
    <dbReference type="NCBI Taxonomy" id="97359"/>
    <lineage>
        <taxon>Eukaryota</taxon>
        <taxon>Fungi</taxon>
        <taxon>Dikarya</taxon>
        <taxon>Basidiomycota</taxon>
        <taxon>Agaricomycotina</taxon>
        <taxon>Agaricomycetes</taxon>
        <taxon>Agaricomycetidae</taxon>
        <taxon>Agaricales</taxon>
        <taxon>Schizophyllaceae</taxon>
        <taxon>Schizophyllum</taxon>
    </lineage>
</organism>
<sequence>MPIIVMTLIPTMYADRCAPIQAHTRPIPTPCKYFSGAQSSTIVWHWQRSRGRGSLSPRLSSRSPSSDRFSSSGWSATSLSKVPLPEREEPTLDSHALAGEISSPSTFLAADHPPRKRVRHNVSLRLSPHDTLHAEAILQILRFLRTCRVAGRCLTRSKCRPLLRRLT</sequence>
<accession>A0A550CPA6</accession>
<reference evidence="2 3" key="1">
    <citation type="journal article" date="2019" name="New Phytol.">
        <title>Comparative genomics reveals unique wood-decay strategies and fruiting body development in the Schizophyllaceae.</title>
        <authorList>
            <person name="Almasi E."/>
            <person name="Sahu N."/>
            <person name="Krizsan K."/>
            <person name="Balint B."/>
            <person name="Kovacs G.M."/>
            <person name="Kiss B."/>
            <person name="Cseklye J."/>
            <person name="Drula E."/>
            <person name="Henrissat B."/>
            <person name="Nagy I."/>
            <person name="Chovatia M."/>
            <person name="Adam C."/>
            <person name="LaButti K."/>
            <person name="Lipzen A."/>
            <person name="Riley R."/>
            <person name="Grigoriev I.V."/>
            <person name="Nagy L.G."/>
        </authorList>
    </citation>
    <scope>NUCLEOTIDE SEQUENCE [LARGE SCALE GENOMIC DNA]</scope>
    <source>
        <strain evidence="2 3">NL-1724</strain>
    </source>
</reference>
<evidence type="ECO:0000313" key="2">
    <source>
        <dbReference type="EMBL" id="TRM66625.1"/>
    </source>
</evidence>
<feature type="region of interest" description="Disordered" evidence="1">
    <location>
        <begin position="52"/>
        <end position="92"/>
    </location>
</feature>
<comment type="caution">
    <text evidence="2">The sequence shown here is derived from an EMBL/GenBank/DDBJ whole genome shotgun (WGS) entry which is preliminary data.</text>
</comment>
<evidence type="ECO:0000313" key="3">
    <source>
        <dbReference type="Proteomes" id="UP000320762"/>
    </source>
</evidence>
<dbReference type="EMBL" id="VDMD01000003">
    <property type="protein sequence ID" value="TRM66625.1"/>
    <property type="molecule type" value="Genomic_DNA"/>
</dbReference>
<dbReference type="Proteomes" id="UP000320762">
    <property type="component" value="Unassembled WGS sequence"/>
</dbReference>
<feature type="compositionally biased region" description="Low complexity" evidence="1">
    <location>
        <begin position="52"/>
        <end position="75"/>
    </location>
</feature>